<feature type="transmembrane region" description="Helical" evidence="1">
    <location>
        <begin position="46"/>
        <end position="71"/>
    </location>
</feature>
<reference evidence="2" key="1">
    <citation type="submission" date="2022-01" db="EMBL/GenBank/DDBJ databases">
        <title>Corynebacterium sp. nov isolated from isolated from the feces of the greater white-fronted geese (Anser albifrons) at Poyang Lake, PR China.</title>
        <authorList>
            <person name="Liu Q."/>
        </authorList>
    </citation>
    <scope>NUCLEOTIDE SEQUENCE</scope>
    <source>
        <strain evidence="2">JCM 32435</strain>
    </source>
</reference>
<evidence type="ECO:0000313" key="2">
    <source>
        <dbReference type="EMBL" id="MCF4007115.1"/>
    </source>
</evidence>
<dbReference type="AlphaFoldDB" id="A0A9X1TYB5"/>
<evidence type="ECO:0000313" key="3">
    <source>
        <dbReference type="Proteomes" id="UP001139336"/>
    </source>
</evidence>
<evidence type="ECO:0008006" key="4">
    <source>
        <dbReference type="Google" id="ProtNLM"/>
    </source>
</evidence>
<gene>
    <name evidence="2" type="ORF">L1O03_08005</name>
</gene>
<proteinExistence type="predicted"/>
<accession>A0A9X1TYB5</accession>
<keyword evidence="1" id="KW-0472">Membrane</keyword>
<dbReference type="Proteomes" id="UP001139336">
    <property type="component" value="Unassembled WGS sequence"/>
</dbReference>
<feature type="transmembrane region" description="Helical" evidence="1">
    <location>
        <begin position="164"/>
        <end position="189"/>
    </location>
</feature>
<keyword evidence="1" id="KW-0812">Transmembrane</keyword>
<protein>
    <recommendedName>
        <fullName evidence="4">ABC transporter permease</fullName>
    </recommendedName>
</protein>
<comment type="caution">
    <text evidence="2">The sequence shown here is derived from an EMBL/GenBank/DDBJ whole genome shotgun (WGS) entry which is preliminary data.</text>
</comment>
<keyword evidence="3" id="KW-1185">Reference proteome</keyword>
<dbReference type="EMBL" id="JAKGSI010000004">
    <property type="protein sequence ID" value="MCF4007115.1"/>
    <property type="molecule type" value="Genomic_DNA"/>
</dbReference>
<feature type="transmembrane region" description="Helical" evidence="1">
    <location>
        <begin position="209"/>
        <end position="232"/>
    </location>
</feature>
<evidence type="ECO:0000256" key="1">
    <source>
        <dbReference type="SAM" id="Phobius"/>
    </source>
</evidence>
<keyword evidence="1" id="KW-1133">Transmembrane helix</keyword>
<sequence length="243" mass="25819">MMWRIILPMAVALPLLLTVGVALVSERLSHTGGLLHVQPMGEDNATYWIVFLGVLVFASGAAYAQASVGRGPAGELYRRALPSALADVLGRWLWWGGVAAVSLWLSTLVVLLVLPWVSPEVYGSVDLFSTVSARLVWSVPVWAALACGAGVGLGAMIGRPSSAVALLLLWALLVENSVALLPGGARILPWMPFLNGVWATGQSVALTPAWGRTGALIYVFVITAGLVFLGVLRERSRRRGKTP</sequence>
<organism evidence="2 3">
    <name type="scientific">Corynebacterium uropygiale</name>
    <dbReference type="NCBI Taxonomy" id="1775911"/>
    <lineage>
        <taxon>Bacteria</taxon>
        <taxon>Bacillati</taxon>
        <taxon>Actinomycetota</taxon>
        <taxon>Actinomycetes</taxon>
        <taxon>Mycobacteriales</taxon>
        <taxon>Corynebacteriaceae</taxon>
        <taxon>Corynebacterium</taxon>
    </lineage>
</organism>
<feature type="transmembrane region" description="Helical" evidence="1">
    <location>
        <begin position="137"/>
        <end position="157"/>
    </location>
</feature>
<name>A0A9X1TYB5_9CORY</name>
<feature type="transmembrane region" description="Helical" evidence="1">
    <location>
        <begin position="92"/>
        <end position="117"/>
    </location>
</feature>
<dbReference type="RefSeq" id="WP_236119260.1">
    <property type="nucleotide sequence ID" value="NZ_JAKGSI010000004.1"/>
</dbReference>